<dbReference type="AlphaFoldDB" id="D5V6Q3"/>
<dbReference type="EMBL" id="CP001999">
    <property type="protein sequence ID" value="ADG94323.1"/>
    <property type="molecule type" value="Genomic_DNA"/>
</dbReference>
<evidence type="ECO:0000313" key="2">
    <source>
        <dbReference type="Proteomes" id="UP000000939"/>
    </source>
</evidence>
<dbReference type="STRING" id="572480.Arnit_2675"/>
<name>D5V6Q3_ARCNC</name>
<dbReference type="Proteomes" id="UP000000939">
    <property type="component" value="Chromosome"/>
</dbReference>
<dbReference type="OrthoDB" id="5357650at2"/>
<accession>D5V6Q3</accession>
<proteinExistence type="predicted"/>
<protein>
    <submittedName>
        <fullName evidence="1">Uncharacterized protein</fullName>
    </submittedName>
</protein>
<dbReference type="RefSeq" id="WP_013136468.1">
    <property type="nucleotide sequence ID" value="NC_014166.1"/>
</dbReference>
<dbReference type="eggNOG" id="ENOG5033FQJ">
    <property type="taxonomic scope" value="Bacteria"/>
</dbReference>
<gene>
    <name evidence="1" type="ordered locus">Arnit_2675</name>
</gene>
<dbReference type="KEGG" id="ant:Arnit_2675"/>
<organism evidence="1 2">
    <name type="scientific">Arcobacter nitrofigilis (strain ATCC 33309 / DSM 7299 / CCUG 15893 / LMG 7604 / NCTC 12251 / CI)</name>
    <name type="common">Campylobacter nitrofigilis</name>
    <dbReference type="NCBI Taxonomy" id="572480"/>
    <lineage>
        <taxon>Bacteria</taxon>
        <taxon>Pseudomonadati</taxon>
        <taxon>Campylobacterota</taxon>
        <taxon>Epsilonproteobacteria</taxon>
        <taxon>Campylobacterales</taxon>
        <taxon>Arcobacteraceae</taxon>
        <taxon>Arcobacter</taxon>
    </lineage>
</organism>
<dbReference type="HOGENOM" id="CLU_145976_1_0_7"/>
<keyword evidence="2" id="KW-1185">Reference proteome</keyword>
<sequence>MITTEEIINIAKFFTIIAHTPGRLRVRVNPKIKDSAGNISIEDIEKLPEKISGIEHIKINKIIASVTIKYDPKIFKPKTWEDLINQKNIDEITILINNLAKEVI</sequence>
<reference evidence="1 2" key="1">
    <citation type="journal article" date="2010" name="Stand. Genomic Sci.">
        <title>Complete genome sequence of Arcobacter nitrofigilis type strain (CI).</title>
        <authorList>
            <person name="Pati A."/>
            <person name="Gronow S."/>
            <person name="Lapidus A."/>
            <person name="Copeland A."/>
            <person name="Glavina Del Rio T."/>
            <person name="Nolan M."/>
            <person name="Lucas S."/>
            <person name="Tice H."/>
            <person name="Cheng J.F."/>
            <person name="Han C."/>
            <person name="Chertkov O."/>
            <person name="Bruce D."/>
            <person name="Tapia R."/>
            <person name="Goodwin L."/>
            <person name="Pitluck S."/>
            <person name="Liolios K."/>
            <person name="Ivanova N."/>
            <person name="Mavromatis K."/>
            <person name="Chen A."/>
            <person name="Palaniappan K."/>
            <person name="Land M."/>
            <person name="Hauser L."/>
            <person name="Chang Y.J."/>
            <person name="Jeffries C.D."/>
            <person name="Detter J.C."/>
            <person name="Rohde M."/>
            <person name="Goker M."/>
            <person name="Bristow J."/>
            <person name="Eisen J.A."/>
            <person name="Markowitz V."/>
            <person name="Hugenholtz P."/>
            <person name="Klenk H.P."/>
            <person name="Kyrpides N.C."/>
        </authorList>
    </citation>
    <scope>NUCLEOTIDE SEQUENCE [LARGE SCALE GENOMIC DNA]</scope>
    <source>
        <strain evidence="2">ATCC 33309 / DSM 7299 / CCUG 15893 / LMG 7604 / NCTC 12251 / CI</strain>
    </source>
</reference>
<evidence type="ECO:0000313" key="1">
    <source>
        <dbReference type="EMBL" id="ADG94323.1"/>
    </source>
</evidence>